<dbReference type="Pfam" id="PF12796">
    <property type="entry name" value="Ank_2"/>
    <property type="match status" value="1"/>
</dbReference>
<dbReference type="Proteomes" id="UP001195483">
    <property type="component" value="Unassembled WGS sequence"/>
</dbReference>
<proteinExistence type="predicted"/>
<comment type="caution">
    <text evidence="1">The sequence shown here is derived from an EMBL/GenBank/DDBJ whole genome shotgun (WGS) entry which is preliminary data.</text>
</comment>
<evidence type="ECO:0000313" key="2">
    <source>
        <dbReference type="Proteomes" id="UP001195483"/>
    </source>
</evidence>
<dbReference type="AlphaFoldDB" id="A0AAE0TBR6"/>
<dbReference type="SUPFAM" id="SSF48403">
    <property type="entry name" value="Ankyrin repeat"/>
    <property type="match status" value="1"/>
</dbReference>
<dbReference type="EMBL" id="JAEAOA010001366">
    <property type="protein sequence ID" value="KAK3607401.1"/>
    <property type="molecule type" value="Genomic_DNA"/>
</dbReference>
<name>A0AAE0TBR6_9BIVA</name>
<sequence length="103" mass="11770">MISKVDSCKGTPAHYVAYGSNVFVFQYLVSQGMDPSSKTSSQETLLHLLYITGQLEMTQYFVEKYLDMITEVDNCKETPGHCAVWNRNICLRIPDWSRPESKV</sequence>
<organism evidence="1 2">
    <name type="scientific">Potamilus streckersoni</name>
    <dbReference type="NCBI Taxonomy" id="2493646"/>
    <lineage>
        <taxon>Eukaryota</taxon>
        <taxon>Metazoa</taxon>
        <taxon>Spiralia</taxon>
        <taxon>Lophotrochozoa</taxon>
        <taxon>Mollusca</taxon>
        <taxon>Bivalvia</taxon>
        <taxon>Autobranchia</taxon>
        <taxon>Heteroconchia</taxon>
        <taxon>Palaeoheterodonta</taxon>
        <taxon>Unionida</taxon>
        <taxon>Unionoidea</taxon>
        <taxon>Unionidae</taxon>
        <taxon>Ambleminae</taxon>
        <taxon>Lampsilini</taxon>
        <taxon>Potamilus</taxon>
    </lineage>
</organism>
<keyword evidence="2" id="KW-1185">Reference proteome</keyword>
<dbReference type="Gene3D" id="1.25.40.20">
    <property type="entry name" value="Ankyrin repeat-containing domain"/>
    <property type="match status" value="1"/>
</dbReference>
<dbReference type="InterPro" id="IPR036770">
    <property type="entry name" value="Ankyrin_rpt-contain_sf"/>
</dbReference>
<gene>
    <name evidence="1" type="ORF">CHS0354_022565</name>
</gene>
<reference evidence="1" key="2">
    <citation type="journal article" date="2021" name="Genome Biol. Evol.">
        <title>Developing a high-quality reference genome for a parasitic bivalve with doubly uniparental inheritance (Bivalvia: Unionida).</title>
        <authorList>
            <person name="Smith C.H."/>
        </authorList>
    </citation>
    <scope>NUCLEOTIDE SEQUENCE</scope>
    <source>
        <strain evidence="1">CHS0354</strain>
        <tissue evidence="1">Mantle</tissue>
    </source>
</reference>
<accession>A0AAE0TBR6</accession>
<protein>
    <submittedName>
        <fullName evidence="1">Uncharacterized protein</fullName>
    </submittedName>
</protein>
<reference evidence="1" key="1">
    <citation type="journal article" date="2021" name="Genome Biol. Evol.">
        <title>A High-Quality Reference Genome for a Parasitic Bivalve with Doubly Uniparental Inheritance (Bivalvia: Unionida).</title>
        <authorList>
            <person name="Smith C.H."/>
        </authorList>
    </citation>
    <scope>NUCLEOTIDE SEQUENCE</scope>
    <source>
        <strain evidence="1">CHS0354</strain>
    </source>
</reference>
<dbReference type="InterPro" id="IPR002110">
    <property type="entry name" value="Ankyrin_rpt"/>
</dbReference>
<evidence type="ECO:0000313" key="1">
    <source>
        <dbReference type="EMBL" id="KAK3607401.1"/>
    </source>
</evidence>
<reference evidence="1" key="3">
    <citation type="submission" date="2023-05" db="EMBL/GenBank/DDBJ databases">
        <authorList>
            <person name="Smith C.H."/>
        </authorList>
    </citation>
    <scope>NUCLEOTIDE SEQUENCE</scope>
    <source>
        <strain evidence="1">CHS0354</strain>
        <tissue evidence="1">Mantle</tissue>
    </source>
</reference>